<reference evidence="1 2" key="1">
    <citation type="journal article" date="2022" name="New Phytol.">
        <title>Ecological generalism drives hyperdiversity of secondary metabolite gene clusters in xylarialean endophytes.</title>
        <authorList>
            <person name="Franco M.E.E."/>
            <person name="Wisecaver J.H."/>
            <person name="Arnold A.E."/>
            <person name="Ju Y.M."/>
            <person name="Slot J.C."/>
            <person name="Ahrendt S."/>
            <person name="Moore L.P."/>
            <person name="Eastman K.E."/>
            <person name="Scott K."/>
            <person name="Konkel Z."/>
            <person name="Mondo S.J."/>
            <person name="Kuo A."/>
            <person name="Hayes R.D."/>
            <person name="Haridas S."/>
            <person name="Andreopoulos B."/>
            <person name="Riley R."/>
            <person name="LaButti K."/>
            <person name="Pangilinan J."/>
            <person name="Lipzen A."/>
            <person name="Amirebrahimi M."/>
            <person name="Yan J."/>
            <person name="Adam C."/>
            <person name="Keymanesh K."/>
            <person name="Ng V."/>
            <person name="Louie K."/>
            <person name="Northen T."/>
            <person name="Drula E."/>
            <person name="Henrissat B."/>
            <person name="Hsieh H.M."/>
            <person name="Youens-Clark K."/>
            <person name="Lutzoni F."/>
            <person name="Miadlikowska J."/>
            <person name="Eastwood D.C."/>
            <person name="Hamelin R.C."/>
            <person name="Grigoriev I.V."/>
            <person name="U'Ren J.M."/>
        </authorList>
    </citation>
    <scope>NUCLEOTIDE SEQUENCE [LARGE SCALE GENOMIC DNA]</scope>
    <source>
        <strain evidence="1 2">CBS 119005</strain>
    </source>
</reference>
<organism evidence="1 2">
    <name type="scientific">Hypoxylon rubiginosum</name>
    <dbReference type="NCBI Taxonomy" id="110542"/>
    <lineage>
        <taxon>Eukaryota</taxon>
        <taxon>Fungi</taxon>
        <taxon>Dikarya</taxon>
        <taxon>Ascomycota</taxon>
        <taxon>Pezizomycotina</taxon>
        <taxon>Sordariomycetes</taxon>
        <taxon>Xylariomycetidae</taxon>
        <taxon>Xylariales</taxon>
        <taxon>Hypoxylaceae</taxon>
        <taxon>Hypoxylon</taxon>
    </lineage>
</organism>
<evidence type="ECO:0000313" key="1">
    <source>
        <dbReference type="EMBL" id="KAI4859311.1"/>
    </source>
</evidence>
<accession>A0ACB9YIT6</accession>
<comment type="caution">
    <text evidence="1">The sequence shown here is derived from an EMBL/GenBank/DDBJ whole genome shotgun (WGS) entry which is preliminary data.</text>
</comment>
<dbReference type="Proteomes" id="UP001497700">
    <property type="component" value="Unassembled WGS sequence"/>
</dbReference>
<evidence type="ECO:0000313" key="2">
    <source>
        <dbReference type="Proteomes" id="UP001497700"/>
    </source>
</evidence>
<name>A0ACB9YIT6_9PEZI</name>
<gene>
    <name evidence="1" type="ORF">F4820DRAFT_467138</name>
</gene>
<sequence>MLVLGSVQASAKRLDRDGLGGLITNYLKALVARDPSSLPVTEDVKYVENDQILPLGTGEWHIAESLGKYNHIFSDPEARQVAAITTITENGIGAIYLVRLKVYEVGKISEIETQITRDPGGVALYEELGRPEPEWFETVPETERIPREKLISQTNKYYTGMQGNDPNGDYTFFDKDCNRLEDGLQTTNVKTGDPYGHSNGTTFASLTCEEQFQTGFLGCVTKIRERHFPVADEERQAVFAITTLDHNGTVRSLPSVNGTLSPIPLYFETPRALIAMEAFRLRGEKLYRIEMTLTEAPYGMRAGFPEDPAVDLSGPGTELTLPSPCDRACLEKAVEGGLQALKSHDPSTLALAEDARYSENGHRHGRIFADAERGSAGYWGLTKEHAIPGVLALRIKVEDGKITKIEANIVRAEFTDSRRGTVTLMRPPLPVEWNGNSTGQLDPAFQANNTGAKISAALLNAYFDGLEKHSSKRVPFAAGCTRRDNFVQANLTCAAQLGGKGTAPNGLTGSTTTVRDRRILVADSDKAVMAVALVDEPADGPGPLSAAARIPGTYLIPQLIKTNNGTISRVESMIKWMPYGYTSAWAEVDLKSKRM</sequence>
<dbReference type="EMBL" id="MU393642">
    <property type="protein sequence ID" value="KAI4859311.1"/>
    <property type="molecule type" value="Genomic_DNA"/>
</dbReference>
<protein>
    <submittedName>
        <fullName evidence="1">Uncharacterized protein</fullName>
    </submittedName>
</protein>
<proteinExistence type="predicted"/>
<keyword evidence="2" id="KW-1185">Reference proteome</keyword>